<dbReference type="Gene3D" id="3.40.1520.20">
    <property type="match status" value="2"/>
</dbReference>
<keyword evidence="3" id="KW-0998">Cell outer membrane</keyword>
<dbReference type="SUPFAM" id="SSF103088">
    <property type="entry name" value="OmpA-like"/>
    <property type="match status" value="1"/>
</dbReference>
<dbReference type="PRINTS" id="PR01021">
    <property type="entry name" value="OMPADOMAIN"/>
</dbReference>
<dbReference type="RefSeq" id="WP_099910835.1">
    <property type="nucleotide sequence ID" value="NZ_AWWI01000064.1"/>
</dbReference>
<dbReference type="GO" id="GO:0009279">
    <property type="term" value="C:cell outer membrane"/>
    <property type="evidence" value="ECO:0007669"/>
    <property type="project" value="UniProtKB-SubCell"/>
</dbReference>
<evidence type="ECO:0000313" key="8">
    <source>
        <dbReference type="Proteomes" id="UP000231259"/>
    </source>
</evidence>
<accession>A0A2G8RFJ3</accession>
<evidence type="ECO:0000313" key="7">
    <source>
        <dbReference type="EMBL" id="PIL20337.1"/>
    </source>
</evidence>
<name>A0A2G8RFJ3_9RHOB</name>
<dbReference type="PROSITE" id="PS51123">
    <property type="entry name" value="OMPA_2"/>
    <property type="match status" value="1"/>
</dbReference>
<dbReference type="Proteomes" id="UP000231259">
    <property type="component" value="Unassembled WGS sequence"/>
</dbReference>
<dbReference type="CDD" id="cd07185">
    <property type="entry name" value="OmpA_C-like"/>
    <property type="match status" value="1"/>
</dbReference>
<comment type="caution">
    <text evidence="7">The sequence shown here is derived from an EMBL/GenBank/DDBJ whole genome shotgun (WGS) entry which is preliminary data.</text>
</comment>
<organism evidence="7 8">
    <name type="scientific">Puniceibacterium antarcticum</name>
    <dbReference type="NCBI Taxonomy" id="1206336"/>
    <lineage>
        <taxon>Bacteria</taxon>
        <taxon>Pseudomonadati</taxon>
        <taxon>Pseudomonadota</taxon>
        <taxon>Alphaproteobacteria</taxon>
        <taxon>Rhodobacterales</taxon>
        <taxon>Paracoccaceae</taxon>
        <taxon>Puniceibacterium</taxon>
    </lineage>
</organism>
<keyword evidence="2 4" id="KW-0472">Membrane</keyword>
<evidence type="ECO:0000256" key="3">
    <source>
        <dbReference type="ARBA" id="ARBA00023237"/>
    </source>
</evidence>
<dbReference type="Gene3D" id="3.30.1330.60">
    <property type="entry name" value="OmpA-like domain"/>
    <property type="match status" value="1"/>
</dbReference>
<dbReference type="InterPro" id="IPR050330">
    <property type="entry name" value="Bact_OuterMem_StrucFunc"/>
</dbReference>
<proteinExistence type="predicted"/>
<dbReference type="PANTHER" id="PTHR30329">
    <property type="entry name" value="STATOR ELEMENT OF FLAGELLAR MOTOR COMPLEX"/>
    <property type="match status" value="1"/>
</dbReference>
<dbReference type="Pfam" id="PF00691">
    <property type="entry name" value="OmpA"/>
    <property type="match status" value="1"/>
</dbReference>
<dbReference type="OrthoDB" id="5525824at2"/>
<evidence type="ECO:0000256" key="5">
    <source>
        <dbReference type="SAM" id="MobiDB-lite"/>
    </source>
</evidence>
<dbReference type="InterPro" id="IPR036737">
    <property type="entry name" value="OmpA-like_sf"/>
</dbReference>
<comment type="subcellular location">
    <subcellularLocation>
        <location evidence="1">Cell outer membrane</location>
    </subcellularLocation>
</comment>
<feature type="compositionally biased region" description="Acidic residues" evidence="5">
    <location>
        <begin position="607"/>
        <end position="619"/>
    </location>
</feature>
<dbReference type="AlphaFoldDB" id="A0A2G8RFJ3"/>
<feature type="compositionally biased region" description="Acidic residues" evidence="5">
    <location>
        <begin position="645"/>
        <end position="668"/>
    </location>
</feature>
<feature type="domain" description="OmpA-like" evidence="6">
    <location>
        <begin position="487"/>
        <end position="604"/>
    </location>
</feature>
<feature type="region of interest" description="Disordered" evidence="5">
    <location>
        <begin position="606"/>
        <end position="668"/>
    </location>
</feature>
<evidence type="ECO:0000256" key="1">
    <source>
        <dbReference type="ARBA" id="ARBA00004442"/>
    </source>
</evidence>
<evidence type="ECO:0000256" key="4">
    <source>
        <dbReference type="PROSITE-ProRule" id="PRU00473"/>
    </source>
</evidence>
<dbReference type="InterPro" id="IPR006665">
    <property type="entry name" value="OmpA-like"/>
</dbReference>
<dbReference type="EMBL" id="AWWI01000064">
    <property type="protein sequence ID" value="PIL20337.1"/>
    <property type="molecule type" value="Genomic_DNA"/>
</dbReference>
<evidence type="ECO:0000259" key="6">
    <source>
        <dbReference type="PROSITE" id="PS51123"/>
    </source>
</evidence>
<keyword evidence="8" id="KW-1185">Reference proteome</keyword>
<reference evidence="7 8" key="1">
    <citation type="submission" date="2013-09" db="EMBL/GenBank/DDBJ databases">
        <title>Genome sequencing of Phaeobacter antarcticus sp. nov. SM1211.</title>
        <authorList>
            <person name="Zhang X.-Y."/>
            <person name="Liu C."/>
            <person name="Chen X.-L."/>
            <person name="Xie B.-B."/>
            <person name="Qin Q.-L."/>
            <person name="Rong J.-C."/>
            <person name="Zhang Y.-Z."/>
        </authorList>
    </citation>
    <scope>NUCLEOTIDE SEQUENCE [LARGE SCALE GENOMIC DNA]</scope>
    <source>
        <strain evidence="7 8">SM1211</strain>
    </source>
</reference>
<dbReference type="InterPro" id="IPR006664">
    <property type="entry name" value="OMP_bac"/>
</dbReference>
<sequence length="668" mass="71487">MRLSSIAITLGTFALAAGLCLVAAFFTVRLIEDSSTVGVRAELDREALTWASVDANGLQLFVIGTAPNEASRFQALSAAGRVVDTTRIIDEILVNDPSLAPPPRFSMEILRNDNSVQIIGLIPSETNRDRLIEDITRLAGTDAQVSDLLEVADFDNPDGWDDSMRFAIAALRALPRSKISVEADQVSVKAMTDSADAKRRLEADLARRAPKGMGLDMDLSAPRPVITPFTTRFLITPDGARFDACSADTEETRDQIMQAATAAGLRGKTSCTIGLGVPTRDWGDAVAMGIKAMQDLGGDSITFSNADVTLIARMGTAQSDFDRVVGELENDLPDVFDLHAVLPKPPAETPEGPPEFTATLSSEGKVQLRGRLSSEISRNTIESFARARFGSDDVYTGARIDETLPGSWPVRVLAGLEALSKLANGAVTVTPDMVSISGDTGNQKASAEIAGLLSEKLGEAKDFDIAVVYREKLDASLGIPSPQECEAQIVEIIGDRKITFEPGSATLDSSAKEILDDLADLLQLCGDIPLEIQGHTDSQGREIMNQQLSQQRAQSVLEALRNRRVLTASYRARGYGEENPVADNGTEEGREANRRIEFHLIITEPEVAAEPEADPEAAPEAETAPEPATEAEPETDEGAGPPQDSAEDMIDAGDDAPANEEGSSDEQN</sequence>
<protein>
    <recommendedName>
        <fullName evidence="6">OmpA-like domain-containing protein</fullName>
    </recommendedName>
</protein>
<gene>
    <name evidence="7" type="ORF">P775_10330</name>
</gene>
<evidence type="ECO:0000256" key="2">
    <source>
        <dbReference type="ARBA" id="ARBA00023136"/>
    </source>
</evidence>
<dbReference type="PANTHER" id="PTHR30329:SF21">
    <property type="entry name" value="LIPOPROTEIN YIAD-RELATED"/>
    <property type="match status" value="1"/>
</dbReference>